<organism evidence="3 4">
    <name type="scientific">Lentilactobacillus buchneri DSM 20057</name>
    <dbReference type="NCBI Taxonomy" id="1423728"/>
    <lineage>
        <taxon>Bacteria</taxon>
        <taxon>Bacillati</taxon>
        <taxon>Bacillota</taxon>
        <taxon>Bacilli</taxon>
        <taxon>Lactobacillales</taxon>
        <taxon>Lactobacillaceae</taxon>
        <taxon>Lentilactobacillus</taxon>
    </lineage>
</organism>
<dbReference type="InterPro" id="IPR007214">
    <property type="entry name" value="YbaK/aa-tRNA-synth-assoc-dom"/>
</dbReference>
<dbReference type="CDD" id="cd04333">
    <property type="entry name" value="ProX_deacylase"/>
    <property type="match status" value="1"/>
</dbReference>
<gene>
    <name evidence="3" type="ORF">C5L32_000923</name>
</gene>
<dbReference type="PANTHER" id="PTHR30411">
    <property type="entry name" value="CYTOPLASMIC PROTEIN"/>
    <property type="match status" value="1"/>
</dbReference>
<name>A0A4R5NPI3_LENBU</name>
<dbReference type="RefSeq" id="WP_056939253.1">
    <property type="nucleotide sequence ID" value="NZ_AZDM01000046.1"/>
</dbReference>
<dbReference type="EMBL" id="PUFP01000047">
    <property type="protein sequence ID" value="TDG78022.1"/>
    <property type="molecule type" value="Genomic_DNA"/>
</dbReference>
<dbReference type="GeneID" id="72461863"/>
<dbReference type="Pfam" id="PF04073">
    <property type="entry name" value="tRNA_edit"/>
    <property type="match status" value="1"/>
</dbReference>
<dbReference type="PANTHER" id="PTHR30411:SF1">
    <property type="entry name" value="CYTOPLASMIC PROTEIN"/>
    <property type="match status" value="1"/>
</dbReference>
<evidence type="ECO:0000259" key="2">
    <source>
        <dbReference type="Pfam" id="PF04073"/>
    </source>
</evidence>
<sequence>MSFEKVKQYFNEVGLADRIKVLDESSATVMEAAEALNCEPEHIAKTMSFLIDSHPLLVVLAGDAKVDNKKFKAEFHKRARMIPRDQVEEYIGHQPGGVCPFALNQGVKVYLDVSLQRFEFIYPAAGDTHSAVKLSVDELSKYANADRWVDVGKDWPAGPEVS</sequence>
<dbReference type="Proteomes" id="UP000295181">
    <property type="component" value="Unassembled WGS sequence"/>
</dbReference>
<dbReference type="SUPFAM" id="SSF55826">
    <property type="entry name" value="YbaK/ProRS associated domain"/>
    <property type="match status" value="1"/>
</dbReference>
<accession>A0A4R5NPI3</accession>
<protein>
    <recommendedName>
        <fullName evidence="2">YbaK/aminoacyl-tRNA synthetase-associated domain-containing protein</fullName>
    </recommendedName>
</protein>
<dbReference type="GO" id="GO:0006412">
    <property type="term" value="P:translation"/>
    <property type="evidence" value="ECO:0007669"/>
    <property type="project" value="UniProtKB-KW"/>
</dbReference>
<dbReference type="Gene3D" id="3.90.960.10">
    <property type="entry name" value="YbaK/aminoacyl-tRNA synthetase-associated domain"/>
    <property type="match status" value="1"/>
</dbReference>
<feature type="domain" description="YbaK/aminoacyl-tRNA synthetase-associated" evidence="2">
    <location>
        <begin position="24"/>
        <end position="141"/>
    </location>
</feature>
<evidence type="ECO:0000313" key="4">
    <source>
        <dbReference type="Proteomes" id="UP000295181"/>
    </source>
</evidence>
<proteinExistence type="predicted"/>
<evidence type="ECO:0000256" key="1">
    <source>
        <dbReference type="ARBA" id="ARBA00022917"/>
    </source>
</evidence>
<dbReference type="AlphaFoldDB" id="A0A4R5NPI3"/>
<comment type="caution">
    <text evidence="3">The sequence shown here is derived from an EMBL/GenBank/DDBJ whole genome shotgun (WGS) entry which is preliminary data.</text>
</comment>
<evidence type="ECO:0000313" key="3">
    <source>
        <dbReference type="EMBL" id="TDG78022.1"/>
    </source>
</evidence>
<reference evidence="3 4" key="1">
    <citation type="journal article" date="2019" name="Appl. Microbiol. Biotechnol.">
        <title>Uncovering carbohydrate metabolism through a genotype-phenotype association study of 56 lactic acid bacteria genomes.</title>
        <authorList>
            <person name="Buron-Moles G."/>
            <person name="Chailyan A."/>
            <person name="Dolejs I."/>
            <person name="Forster J."/>
            <person name="Miks M.H."/>
        </authorList>
    </citation>
    <scope>NUCLEOTIDE SEQUENCE [LARGE SCALE GENOMIC DNA]</scope>
    <source>
        <strain evidence="3 4">ATCC 4005</strain>
    </source>
</reference>
<dbReference type="InterPro" id="IPR036754">
    <property type="entry name" value="YbaK/aa-tRNA-synt-asso_dom_sf"/>
</dbReference>
<keyword evidence="1" id="KW-0648">Protein biosynthesis</keyword>
<dbReference type="GO" id="GO:0002161">
    <property type="term" value="F:aminoacyl-tRNA deacylase activity"/>
    <property type="evidence" value="ECO:0007669"/>
    <property type="project" value="InterPro"/>
</dbReference>